<feature type="compositionally biased region" description="Basic and acidic residues" evidence="5">
    <location>
        <begin position="376"/>
        <end position="388"/>
    </location>
</feature>
<evidence type="ECO:0000313" key="7">
    <source>
        <dbReference type="EMBL" id="PSN67695.1"/>
    </source>
</evidence>
<reference evidence="7 8" key="1">
    <citation type="journal article" date="2018" name="Front. Microbiol.">
        <title>Genome-Wide Analysis of Corynespora cassiicola Leaf Fall Disease Putative Effectors.</title>
        <authorList>
            <person name="Lopez D."/>
            <person name="Ribeiro S."/>
            <person name="Label P."/>
            <person name="Fumanal B."/>
            <person name="Venisse J.S."/>
            <person name="Kohler A."/>
            <person name="de Oliveira R.R."/>
            <person name="Labutti K."/>
            <person name="Lipzen A."/>
            <person name="Lail K."/>
            <person name="Bauer D."/>
            <person name="Ohm R.A."/>
            <person name="Barry K.W."/>
            <person name="Spatafora J."/>
            <person name="Grigoriev I.V."/>
            <person name="Martin F.M."/>
            <person name="Pujade-Renaud V."/>
        </authorList>
    </citation>
    <scope>NUCLEOTIDE SEQUENCE [LARGE SCALE GENOMIC DNA]</scope>
    <source>
        <strain evidence="7 8">Philippines</strain>
    </source>
</reference>
<sequence>MDFDDLTDGFIEQIVPKPNAMTSPDVVQVTDLNGCNHILSMRECRTFFDLTQAIVDQIILKQPLPSAGQVQYISSDGLVLDGSSWLTTVQSETSEMVKIRLRHTPERAPKSTSLQRLPSHVSELKGESHLVSASQHRARHSHDSGRGIKPYMNTVSQELVEGNPLSELPLSNSTHGANTVRRDTGVKESKGVSATVYVDAQNIDDSDGHYLDSSGDESRAMILHSHGNELRSTSEPTEFTKIGYPTSLVISEQPATKAYPDYPSRSGLDIGRTSPLGSRERKQQRKRAETPPGDSSNLHRSKGSERNKELLINQNTTKNLPSIFNPLDMNSAGASHRFEQRSNSPSLSRAEPPEISSCDQQNGRKVSTGLANGESSEQKDRNSADRDSASTTRLEIQPPPFLSWASSPETGFKYDTEASRTGLKYVERILESIHIILKETQSTRNRRLYRRALEINDTELQKSFPFLEFTKIRLTQPQNTPEFKKAEASTTGQQTLESFGFDDIDSADLVHSHLLKGISKATEELFQLYRKFLSLYVPLWSTHEILQKCWGAFHSILSTIQKGLQRDKEMREQSEPTYWVVRDIANDPALSQNLKKAFLPWTECGSCRSGRIYREYSESERHVNMEHFGISDKGGKQPELPRHTLKSWLRDNHQYRTDQRLSLYQTYLTLALDQIRTLFYQAKSIRDAAINTQAPQITRYLLPRSLVASFENAIMMLLYTSNAVITVSRYSNHLQENKQSTEKDQEATALLRRVKEDLEASGHAASNSMDSAVKDIMLMTLTDVDTRIVRYDEVGPEYIVAAVLDKLCNRPLHKTERIEQVYSSFVRKLSLDARAHPRRRIIGDIWHLQEEVNIVRSIVHTQSMLMYDYIEVINPRHFPTTSYERSHRFNAENQFLFHAENERNRAWKELYTLESRLVTLKKHVFQMLEVQRESDGNALLVFTVVSVIFLPLSWATSYLGMNTKDIRDMEKNQWLFWAIAVPITSLVIGLAILVLLKGDDLREFLLTRSTARSRGSGKTQELHRSLSMKAPTMVSTFNEEKAQLRGWNRPRRRRGVGFGSKV</sequence>
<feature type="compositionally biased region" description="Polar residues" evidence="5">
    <location>
        <begin position="312"/>
        <end position="322"/>
    </location>
</feature>
<evidence type="ECO:0000256" key="6">
    <source>
        <dbReference type="SAM" id="Phobius"/>
    </source>
</evidence>
<evidence type="ECO:0000256" key="5">
    <source>
        <dbReference type="SAM" id="MobiDB-lite"/>
    </source>
</evidence>
<evidence type="ECO:0000256" key="2">
    <source>
        <dbReference type="ARBA" id="ARBA00022692"/>
    </source>
</evidence>
<comment type="subcellular location">
    <subcellularLocation>
        <location evidence="1">Membrane</location>
        <topology evidence="1">Multi-pass membrane protein</topology>
    </subcellularLocation>
</comment>
<dbReference type="STRING" id="1448308.A0A2T2NQI3"/>
<feature type="region of interest" description="Disordered" evidence="5">
    <location>
        <begin position="255"/>
        <end position="409"/>
    </location>
</feature>
<feature type="compositionally biased region" description="Basic and acidic residues" evidence="5">
    <location>
        <begin position="278"/>
        <end position="289"/>
    </location>
</feature>
<name>A0A2T2NQI3_CORCC</name>
<evidence type="ECO:0000256" key="3">
    <source>
        <dbReference type="ARBA" id="ARBA00022989"/>
    </source>
</evidence>
<accession>A0A2T2NQI3</accession>
<protein>
    <recommendedName>
        <fullName evidence="9">Cora-domain-containing protein</fullName>
    </recommendedName>
</protein>
<gene>
    <name evidence="7" type="ORF">BS50DRAFT_572736</name>
</gene>
<keyword evidence="3 6" id="KW-1133">Transmembrane helix</keyword>
<feature type="compositionally biased region" description="Polar residues" evidence="5">
    <location>
        <begin position="357"/>
        <end position="375"/>
    </location>
</feature>
<keyword evidence="8" id="KW-1185">Reference proteome</keyword>
<dbReference type="GO" id="GO:0016020">
    <property type="term" value="C:membrane"/>
    <property type="evidence" value="ECO:0007669"/>
    <property type="project" value="UniProtKB-SubCell"/>
</dbReference>
<dbReference type="Proteomes" id="UP000240883">
    <property type="component" value="Unassembled WGS sequence"/>
</dbReference>
<dbReference type="GO" id="GO:0046873">
    <property type="term" value="F:metal ion transmembrane transporter activity"/>
    <property type="evidence" value="ECO:0007669"/>
    <property type="project" value="InterPro"/>
</dbReference>
<evidence type="ECO:0000256" key="4">
    <source>
        <dbReference type="ARBA" id="ARBA00023136"/>
    </source>
</evidence>
<dbReference type="SUPFAM" id="SSF144083">
    <property type="entry name" value="Magnesium transport protein CorA, transmembrane region"/>
    <property type="match status" value="1"/>
</dbReference>
<evidence type="ECO:0000313" key="8">
    <source>
        <dbReference type="Proteomes" id="UP000240883"/>
    </source>
</evidence>
<dbReference type="AlphaFoldDB" id="A0A2T2NQI3"/>
<keyword evidence="4 6" id="KW-0472">Membrane</keyword>
<keyword evidence="2 6" id="KW-0812">Transmembrane</keyword>
<dbReference type="OrthoDB" id="5430750at2759"/>
<organism evidence="7 8">
    <name type="scientific">Corynespora cassiicola Philippines</name>
    <dbReference type="NCBI Taxonomy" id="1448308"/>
    <lineage>
        <taxon>Eukaryota</taxon>
        <taxon>Fungi</taxon>
        <taxon>Dikarya</taxon>
        <taxon>Ascomycota</taxon>
        <taxon>Pezizomycotina</taxon>
        <taxon>Dothideomycetes</taxon>
        <taxon>Pleosporomycetidae</taxon>
        <taxon>Pleosporales</taxon>
        <taxon>Corynesporascaceae</taxon>
        <taxon>Corynespora</taxon>
    </lineage>
</organism>
<feature type="transmembrane region" description="Helical" evidence="6">
    <location>
        <begin position="936"/>
        <end position="954"/>
    </location>
</feature>
<dbReference type="EMBL" id="KZ678134">
    <property type="protein sequence ID" value="PSN67695.1"/>
    <property type="molecule type" value="Genomic_DNA"/>
</dbReference>
<proteinExistence type="predicted"/>
<feature type="transmembrane region" description="Helical" evidence="6">
    <location>
        <begin position="974"/>
        <end position="996"/>
    </location>
</feature>
<dbReference type="Pfam" id="PF01544">
    <property type="entry name" value="CorA"/>
    <property type="match status" value="1"/>
</dbReference>
<dbReference type="Gene3D" id="1.20.58.340">
    <property type="entry name" value="Magnesium transport protein CorA, transmembrane region"/>
    <property type="match status" value="1"/>
</dbReference>
<evidence type="ECO:0008006" key="9">
    <source>
        <dbReference type="Google" id="ProtNLM"/>
    </source>
</evidence>
<evidence type="ECO:0000256" key="1">
    <source>
        <dbReference type="ARBA" id="ARBA00004141"/>
    </source>
</evidence>
<dbReference type="InterPro" id="IPR002523">
    <property type="entry name" value="MgTranspt_CorA/ZnTranspt_ZntB"/>
</dbReference>
<dbReference type="InterPro" id="IPR045863">
    <property type="entry name" value="CorA_TM1_TM2"/>
</dbReference>